<protein>
    <submittedName>
        <fullName evidence="2">Ovule protein</fullName>
    </submittedName>
</protein>
<evidence type="ECO:0000313" key="1">
    <source>
        <dbReference type="Proteomes" id="UP000095283"/>
    </source>
</evidence>
<dbReference type="Proteomes" id="UP000095283">
    <property type="component" value="Unplaced"/>
</dbReference>
<sequence>MHVPLRKVGVTQSKMNLFSDSFSNPWFKVVRYHSDVSENTALKVDTQTPPSAAHVVLISETDMIK</sequence>
<proteinExistence type="predicted"/>
<organism evidence="1 2">
    <name type="scientific">Heterorhabditis bacteriophora</name>
    <name type="common">Entomopathogenic nematode worm</name>
    <dbReference type="NCBI Taxonomy" id="37862"/>
    <lineage>
        <taxon>Eukaryota</taxon>
        <taxon>Metazoa</taxon>
        <taxon>Ecdysozoa</taxon>
        <taxon>Nematoda</taxon>
        <taxon>Chromadorea</taxon>
        <taxon>Rhabditida</taxon>
        <taxon>Rhabditina</taxon>
        <taxon>Rhabditomorpha</taxon>
        <taxon>Strongyloidea</taxon>
        <taxon>Heterorhabditidae</taxon>
        <taxon>Heterorhabditis</taxon>
    </lineage>
</organism>
<reference evidence="2" key="1">
    <citation type="submission" date="2016-11" db="UniProtKB">
        <authorList>
            <consortium name="WormBaseParasite"/>
        </authorList>
    </citation>
    <scope>IDENTIFICATION</scope>
</reference>
<accession>A0A1I7XMH5</accession>
<keyword evidence="1" id="KW-1185">Reference proteome</keyword>
<dbReference type="WBParaSite" id="Hba_18983">
    <property type="protein sequence ID" value="Hba_18983"/>
    <property type="gene ID" value="Hba_18983"/>
</dbReference>
<name>A0A1I7XMH5_HETBA</name>
<evidence type="ECO:0000313" key="2">
    <source>
        <dbReference type="WBParaSite" id="Hba_18983"/>
    </source>
</evidence>
<dbReference type="AlphaFoldDB" id="A0A1I7XMH5"/>